<protein>
    <submittedName>
        <fullName evidence="1">Uncharacterized protein</fullName>
    </submittedName>
</protein>
<accession>A0A656A1W4</accession>
<evidence type="ECO:0000313" key="1">
    <source>
        <dbReference type="EMBL" id="CSC92540.1"/>
    </source>
</evidence>
<dbReference type="Proteomes" id="UP000041770">
    <property type="component" value="Unassembled WGS sequence"/>
</dbReference>
<dbReference type="AlphaFoldDB" id="A0A656A1W4"/>
<name>A0A656A1W4_VIBCL</name>
<reference evidence="1 2" key="1">
    <citation type="submission" date="2015-07" db="EMBL/GenBank/DDBJ databases">
        <authorList>
            <consortium name="Pathogen Informatics"/>
        </authorList>
    </citation>
    <scope>NUCLEOTIDE SEQUENCE [LARGE SCALE GENOMIC DNA]</scope>
    <source>
        <strain evidence="1 2">A316</strain>
    </source>
</reference>
<dbReference type="EMBL" id="CWQY01000018">
    <property type="protein sequence ID" value="CSC92540.1"/>
    <property type="molecule type" value="Genomic_DNA"/>
</dbReference>
<organism evidence="1 2">
    <name type="scientific">Vibrio cholerae</name>
    <dbReference type="NCBI Taxonomy" id="666"/>
    <lineage>
        <taxon>Bacteria</taxon>
        <taxon>Pseudomonadati</taxon>
        <taxon>Pseudomonadota</taxon>
        <taxon>Gammaproteobacteria</taxon>
        <taxon>Vibrionales</taxon>
        <taxon>Vibrionaceae</taxon>
        <taxon>Vibrio</taxon>
    </lineage>
</organism>
<proteinExistence type="predicted"/>
<gene>
    <name evidence="1" type="ORF">ERS013200_02639</name>
</gene>
<evidence type="ECO:0000313" key="2">
    <source>
        <dbReference type="Proteomes" id="UP000041770"/>
    </source>
</evidence>
<sequence>MTVFIGKTHHFIFDRWTVTRADPFDDPGIHRAAIKVSADHIMGALIGVRDVTRNLAWMVLTLAHEGKNWGRIITVLRFQYREINAIGIDTWWCAGF</sequence>